<dbReference type="EMBL" id="LGRX02020411">
    <property type="protein sequence ID" value="KAK3257521.1"/>
    <property type="molecule type" value="Genomic_DNA"/>
</dbReference>
<feature type="compositionally biased region" description="Low complexity" evidence="1">
    <location>
        <begin position="207"/>
        <end position="220"/>
    </location>
</feature>
<feature type="compositionally biased region" description="Basic and acidic residues" evidence="1">
    <location>
        <begin position="227"/>
        <end position="236"/>
    </location>
</feature>
<evidence type="ECO:0000313" key="3">
    <source>
        <dbReference type="Proteomes" id="UP001190700"/>
    </source>
</evidence>
<feature type="compositionally biased region" description="Gly residues" evidence="1">
    <location>
        <begin position="659"/>
        <end position="672"/>
    </location>
</feature>
<feature type="region of interest" description="Disordered" evidence="1">
    <location>
        <begin position="640"/>
        <end position="674"/>
    </location>
</feature>
<feature type="compositionally biased region" description="Low complexity" evidence="1">
    <location>
        <begin position="7"/>
        <end position="19"/>
    </location>
</feature>
<evidence type="ECO:0000313" key="2">
    <source>
        <dbReference type="EMBL" id="KAK3257521.1"/>
    </source>
</evidence>
<accession>A0AAE0KQX8</accession>
<protein>
    <submittedName>
        <fullName evidence="2">Uncharacterized protein</fullName>
    </submittedName>
</protein>
<organism evidence="2 3">
    <name type="scientific">Cymbomonas tetramitiformis</name>
    <dbReference type="NCBI Taxonomy" id="36881"/>
    <lineage>
        <taxon>Eukaryota</taxon>
        <taxon>Viridiplantae</taxon>
        <taxon>Chlorophyta</taxon>
        <taxon>Pyramimonadophyceae</taxon>
        <taxon>Pyramimonadales</taxon>
        <taxon>Pyramimonadaceae</taxon>
        <taxon>Cymbomonas</taxon>
    </lineage>
</organism>
<keyword evidence="3" id="KW-1185">Reference proteome</keyword>
<dbReference type="AlphaFoldDB" id="A0AAE0KQX8"/>
<feature type="region of interest" description="Disordered" evidence="1">
    <location>
        <begin position="518"/>
        <end position="539"/>
    </location>
</feature>
<reference evidence="2 3" key="1">
    <citation type="journal article" date="2015" name="Genome Biol. Evol.">
        <title>Comparative Genomics of a Bacterivorous Green Alga Reveals Evolutionary Causalities and Consequences of Phago-Mixotrophic Mode of Nutrition.</title>
        <authorList>
            <person name="Burns J.A."/>
            <person name="Paasch A."/>
            <person name="Narechania A."/>
            <person name="Kim E."/>
        </authorList>
    </citation>
    <scope>NUCLEOTIDE SEQUENCE [LARGE SCALE GENOMIC DNA]</scope>
    <source>
        <strain evidence="2 3">PLY_AMNH</strain>
    </source>
</reference>
<feature type="region of interest" description="Disordered" evidence="1">
    <location>
        <begin position="1"/>
        <end position="236"/>
    </location>
</feature>
<name>A0AAE0KQX8_9CHLO</name>
<gene>
    <name evidence="2" type="ORF">CYMTET_33397</name>
</gene>
<feature type="compositionally biased region" description="Low complexity" evidence="1">
    <location>
        <begin position="640"/>
        <end position="658"/>
    </location>
</feature>
<comment type="caution">
    <text evidence="2">The sequence shown here is derived from an EMBL/GenBank/DDBJ whole genome shotgun (WGS) entry which is preliminary data.</text>
</comment>
<dbReference type="Proteomes" id="UP001190700">
    <property type="component" value="Unassembled WGS sequence"/>
</dbReference>
<evidence type="ECO:0000256" key="1">
    <source>
        <dbReference type="SAM" id="MobiDB-lite"/>
    </source>
</evidence>
<feature type="compositionally biased region" description="Polar residues" evidence="1">
    <location>
        <begin position="176"/>
        <end position="206"/>
    </location>
</feature>
<sequence length="688" mass="72849">MMQNANTGRSPPTSPTSTPRRTRGRQASQRSTRGAAATGTTGKGAKGTYKAPSPGQPPQAATAAACVTPSLEEAVTVPKQRPNPPLRHARAASPRVLTVDTPGAGRNMRATPQRYVNLTSPSPGILRLPGSRDLSPPAPRQRSPPRTRDRTPPPPRCRSPPRTRDMSPPAPRPRSPLTSYRTPHTWSGATVMTSPHGQLPTPFSENALQAESAGAASAGQPLPAGRPPRDPIAVREMTEVKIAACEQDMQNEANEQKPGLRQFPSRSDVANWRKRQQQGENLAWTPRPNQGGVGAAGRSEDTHQSIAGEPMAHSMHPTPSSTSNGEVGAAGRTGGSGLTGGPRHISIACSGHSLTSPLTEKVNGDSLTSPITDTVTEPKVIGDSMARLSVTFESEIDSEATSLTPSLTQATTEAATVTDMLESLLNRESRPLTTSLTSTTTDMPESLLNRESRPLTTSLTSTTTEQPVSSVSYADLALRRGVGLAAYQPPPLPVIEPPSQADVLSRIPVRNLPLNQDSVNQLSRRERRHQRWEQNQQRLAEQRRALFSDPASARTPSDASVPALNPQHQSLMQNQMMLEVSEYMQNLHQQVLQHYPHLTSVLPAVGAPPMTPYQHTLGWASGLPSRCTGASSWIRSLAGTSTGSTGSCTGSTGSCTGSSGSGTGSTGTGSSGAGTISARSTGYRLIAF</sequence>
<proteinExistence type="predicted"/>
<feature type="region of interest" description="Disordered" evidence="1">
    <location>
        <begin position="271"/>
        <end position="344"/>
    </location>
</feature>
<feature type="compositionally biased region" description="Gly residues" evidence="1">
    <location>
        <begin position="331"/>
        <end position="340"/>
    </location>
</feature>
<feature type="compositionally biased region" description="Low complexity" evidence="1">
    <location>
        <begin position="46"/>
        <end position="70"/>
    </location>
</feature>